<dbReference type="OrthoDB" id="3872554at2"/>
<feature type="chain" id="PRO_5023009549" description="Secreted protein" evidence="1">
    <location>
        <begin position="33"/>
        <end position="170"/>
    </location>
</feature>
<evidence type="ECO:0008006" key="4">
    <source>
        <dbReference type="Google" id="ProtNLM"/>
    </source>
</evidence>
<evidence type="ECO:0000313" key="3">
    <source>
        <dbReference type="Proteomes" id="UP000320580"/>
    </source>
</evidence>
<proteinExistence type="predicted"/>
<organism evidence="2 3">
    <name type="scientific">Streptomyces qinzhouensis</name>
    <dbReference type="NCBI Taxonomy" id="2599401"/>
    <lineage>
        <taxon>Bacteria</taxon>
        <taxon>Bacillati</taxon>
        <taxon>Actinomycetota</taxon>
        <taxon>Actinomycetes</taxon>
        <taxon>Kitasatosporales</taxon>
        <taxon>Streptomycetaceae</taxon>
        <taxon>Streptomyces</taxon>
    </lineage>
</organism>
<dbReference type="AlphaFoldDB" id="A0A5B8JB64"/>
<keyword evidence="3" id="KW-1185">Reference proteome</keyword>
<dbReference type="RefSeq" id="WP_146480437.1">
    <property type="nucleotide sequence ID" value="NZ_CP042266.1"/>
</dbReference>
<protein>
    <recommendedName>
        <fullName evidence="4">Secreted protein</fullName>
    </recommendedName>
</protein>
<name>A0A5B8JB64_9ACTN</name>
<feature type="signal peptide" evidence="1">
    <location>
        <begin position="1"/>
        <end position="32"/>
    </location>
</feature>
<dbReference type="Proteomes" id="UP000320580">
    <property type="component" value="Chromosome"/>
</dbReference>
<accession>A0A5B8JB64</accession>
<evidence type="ECO:0000313" key="2">
    <source>
        <dbReference type="EMBL" id="QDY77151.1"/>
    </source>
</evidence>
<sequence length="170" mass="17723">MSRLLSAARTKRGGRLAALLAVPLCVVTVAAAAPASASGSPGGDRAAVVAEETCTTPKTFAVTGGTIGACRVTKDGEEFQRLTFTNTNRAQRDISVVVYDCDGGAGSGAGTKACSQNLKATYNLVWRQVKSKQTVSADFQLAHANSQVWWTTDPAEKAATMTLLGTPWSQ</sequence>
<keyword evidence="1" id="KW-0732">Signal</keyword>
<dbReference type="EMBL" id="CP042266">
    <property type="protein sequence ID" value="QDY77151.1"/>
    <property type="molecule type" value="Genomic_DNA"/>
</dbReference>
<dbReference type="KEGG" id="sqz:FQU76_12210"/>
<gene>
    <name evidence="2" type="ORF">FQU76_12210</name>
</gene>
<reference evidence="2 3" key="1">
    <citation type="submission" date="2019-07" db="EMBL/GenBank/DDBJ databases">
        <authorList>
            <person name="Zhu P."/>
        </authorList>
    </citation>
    <scope>NUCLEOTIDE SEQUENCE [LARGE SCALE GENOMIC DNA]</scope>
    <source>
        <strain evidence="2 3">SSL-25</strain>
    </source>
</reference>
<evidence type="ECO:0000256" key="1">
    <source>
        <dbReference type="SAM" id="SignalP"/>
    </source>
</evidence>